<dbReference type="InterPro" id="IPR011989">
    <property type="entry name" value="ARM-like"/>
</dbReference>
<reference evidence="2 3" key="1">
    <citation type="submission" date="2020-08" db="EMBL/GenBank/DDBJ databases">
        <title>A Genomic Blueprint of the Chicken Gut Microbiome.</title>
        <authorList>
            <person name="Gilroy R."/>
            <person name="Ravi A."/>
            <person name="Getino M."/>
            <person name="Pursley I."/>
            <person name="Horton D.L."/>
            <person name="Alikhan N.-F."/>
            <person name="Baker D."/>
            <person name="Gharbi K."/>
            <person name="Hall N."/>
            <person name="Watson M."/>
            <person name="Adriaenssens E.M."/>
            <person name="Foster-Nyarko E."/>
            <person name="Jarju S."/>
            <person name="Secka A."/>
            <person name="Antonio M."/>
            <person name="Oren A."/>
            <person name="Chaudhuri R."/>
            <person name="La Ragione R.M."/>
            <person name="Hildebrand F."/>
            <person name="Pallen M.J."/>
        </authorList>
    </citation>
    <scope>NUCLEOTIDE SEQUENCE [LARGE SCALE GENOMIC DNA]</scope>
    <source>
        <strain evidence="2 3">Sa2BVA9</strain>
    </source>
</reference>
<dbReference type="Gene3D" id="1.25.10.10">
    <property type="entry name" value="Leucine-rich Repeat Variant"/>
    <property type="match status" value="1"/>
</dbReference>
<comment type="caution">
    <text evidence="2">The sequence shown here is derived from an EMBL/GenBank/DDBJ whole genome shotgun (WGS) entry which is preliminary data.</text>
</comment>
<feature type="transmembrane region" description="Helical" evidence="1">
    <location>
        <begin position="6"/>
        <end position="24"/>
    </location>
</feature>
<keyword evidence="3" id="KW-1185">Reference proteome</keyword>
<dbReference type="EMBL" id="JACSQL010000009">
    <property type="protein sequence ID" value="MBD7969908.1"/>
    <property type="molecule type" value="Genomic_DNA"/>
</dbReference>
<dbReference type="SUPFAM" id="SSF48371">
    <property type="entry name" value="ARM repeat"/>
    <property type="match status" value="1"/>
</dbReference>
<keyword evidence="1" id="KW-1133">Transmembrane helix</keyword>
<organism evidence="2 3">
    <name type="scientific">Paenibacillus gallinarum</name>
    <dbReference type="NCBI Taxonomy" id="2762232"/>
    <lineage>
        <taxon>Bacteria</taxon>
        <taxon>Bacillati</taxon>
        <taxon>Bacillota</taxon>
        <taxon>Bacilli</taxon>
        <taxon>Bacillales</taxon>
        <taxon>Paenibacillaceae</taxon>
        <taxon>Paenibacillus</taxon>
    </lineage>
</organism>
<accession>A0ABR8T2D3</accession>
<sequence>MDLIYFFIIFFFVILLLVISYIVFSKVKQGMDQRRVSQLENEMQPIVDKYMESESGSKISEKEISDLRKKVQTKTGLQAFNSIYFARVKQDGLTEKLHQLVTLIIDFQMLNNNRIVRNKYRKSYILYLCAEYYMNSEEVIDFALESLEDPSLYVRNNALRVLRNTGNVDTIIDAYRKISKGKLYFNNKVIVDFMGSFRGDMQELNKALASNMVEFSPKIQRGIMDHFTNRRISEYSNEILRFIEASSDKEIIIAGIRYFGVVHKQEAYPFIVEKFKSKSYEIRAVCARAIGLYPCEETITLLKEYIKDANWFVRYNCAFTLFHLEEENIFNKDSSIGKVICEKDTFARDIMIYTLYSKGLINSDNDQVKLACFQIENVEKEERRDGFKTNHLVH</sequence>
<keyword evidence="1" id="KW-0812">Transmembrane</keyword>
<name>A0ABR8T2D3_9BACL</name>
<evidence type="ECO:0000313" key="2">
    <source>
        <dbReference type="EMBL" id="MBD7969908.1"/>
    </source>
</evidence>
<evidence type="ECO:0000313" key="3">
    <source>
        <dbReference type="Proteomes" id="UP000608071"/>
    </source>
</evidence>
<evidence type="ECO:0000256" key="1">
    <source>
        <dbReference type="SAM" id="Phobius"/>
    </source>
</evidence>
<keyword evidence="1" id="KW-0472">Membrane</keyword>
<protein>
    <submittedName>
        <fullName evidence="2">HEAT repeat domain-containing protein</fullName>
    </submittedName>
</protein>
<dbReference type="Proteomes" id="UP000608071">
    <property type="component" value="Unassembled WGS sequence"/>
</dbReference>
<gene>
    <name evidence="2" type="ORF">H9647_17760</name>
</gene>
<dbReference type="RefSeq" id="WP_191802459.1">
    <property type="nucleotide sequence ID" value="NZ_JACSQL010000009.1"/>
</dbReference>
<dbReference type="InterPro" id="IPR016024">
    <property type="entry name" value="ARM-type_fold"/>
</dbReference>
<proteinExistence type="predicted"/>